<dbReference type="EMBL" id="CP108021">
    <property type="protein sequence ID" value="WUM21643.1"/>
    <property type="molecule type" value="Genomic_DNA"/>
</dbReference>
<keyword evidence="3" id="KW-1185">Reference proteome</keyword>
<dbReference type="KEGG" id="whr:OG579_07665"/>
<evidence type="ECO:0000259" key="1">
    <source>
        <dbReference type="Pfam" id="PF12680"/>
    </source>
</evidence>
<evidence type="ECO:0000313" key="2">
    <source>
        <dbReference type="EMBL" id="WUM21643.1"/>
    </source>
</evidence>
<dbReference type="Gene3D" id="3.10.450.50">
    <property type="match status" value="1"/>
</dbReference>
<dbReference type="AlphaFoldDB" id="A0AAU4K6R0"/>
<feature type="domain" description="SnoaL-like" evidence="1">
    <location>
        <begin position="10"/>
        <end position="109"/>
    </location>
</feature>
<name>A0AAU4K6R0_9NOCA</name>
<proteinExistence type="predicted"/>
<dbReference type="RefSeq" id="WP_045823751.1">
    <property type="nucleotide sequence ID" value="NZ_CP108021.1"/>
</dbReference>
<dbReference type="InterPro" id="IPR032710">
    <property type="entry name" value="NTF2-like_dom_sf"/>
</dbReference>
<organism evidence="2 3">
    <name type="scientific">Williamsia herbipolensis</name>
    <dbReference type="NCBI Taxonomy" id="1603258"/>
    <lineage>
        <taxon>Bacteria</taxon>
        <taxon>Bacillati</taxon>
        <taxon>Actinomycetota</taxon>
        <taxon>Actinomycetes</taxon>
        <taxon>Mycobacteriales</taxon>
        <taxon>Nocardiaceae</taxon>
        <taxon>Williamsia</taxon>
    </lineage>
</organism>
<dbReference type="Proteomes" id="UP001432128">
    <property type="component" value="Chromosome"/>
</dbReference>
<gene>
    <name evidence="2" type="ORF">OG579_07665</name>
</gene>
<sequence>MSVDDTVLGLWNALSQRDWDGVKTFLSDDCIYIDMPVGPTLAARGPDDIVKRLKVGLESLATYENHPGLLVSNGADVMFEHSESWAWTTGETAELPFVSVHRVVDGRVSLWKDYWDFNAILGSAPSSWMDDFADADVSWVFDATDHIRA</sequence>
<dbReference type="Pfam" id="PF12680">
    <property type="entry name" value="SnoaL_2"/>
    <property type="match status" value="1"/>
</dbReference>
<dbReference type="SUPFAM" id="SSF54427">
    <property type="entry name" value="NTF2-like"/>
    <property type="match status" value="1"/>
</dbReference>
<protein>
    <submittedName>
        <fullName evidence="2">Nuclear transport factor 2 family protein</fullName>
    </submittedName>
</protein>
<dbReference type="InterPro" id="IPR037401">
    <property type="entry name" value="SnoaL-like"/>
</dbReference>
<accession>A0AAU4K6R0</accession>
<evidence type="ECO:0000313" key="3">
    <source>
        <dbReference type="Proteomes" id="UP001432128"/>
    </source>
</evidence>
<reference evidence="2 3" key="1">
    <citation type="submission" date="2022-10" db="EMBL/GenBank/DDBJ databases">
        <title>The complete genomes of actinobacterial strains from the NBC collection.</title>
        <authorList>
            <person name="Joergensen T.S."/>
            <person name="Alvarez Arevalo M."/>
            <person name="Sterndorff E.B."/>
            <person name="Faurdal D."/>
            <person name="Vuksanovic O."/>
            <person name="Mourched A.-S."/>
            <person name="Charusanti P."/>
            <person name="Shaw S."/>
            <person name="Blin K."/>
            <person name="Weber T."/>
        </authorList>
    </citation>
    <scope>NUCLEOTIDE SEQUENCE [LARGE SCALE GENOMIC DNA]</scope>
    <source>
        <strain evidence="2 3">NBC_00319</strain>
    </source>
</reference>